<name>A0A7S0UK71_9STRA</name>
<organism evidence="1">
    <name type="scientific">Pseudo-nitzschia delicatissima</name>
    <dbReference type="NCBI Taxonomy" id="44447"/>
    <lineage>
        <taxon>Eukaryota</taxon>
        <taxon>Sar</taxon>
        <taxon>Stramenopiles</taxon>
        <taxon>Ochrophyta</taxon>
        <taxon>Bacillariophyta</taxon>
        <taxon>Bacillariophyceae</taxon>
        <taxon>Bacillariophycidae</taxon>
        <taxon>Bacillariales</taxon>
        <taxon>Bacillariaceae</taxon>
        <taxon>Pseudo-nitzschia</taxon>
    </lineage>
</organism>
<reference evidence="1" key="1">
    <citation type="submission" date="2021-01" db="EMBL/GenBank/DDBJ databases">
        <authorList>
            <person name="Corre E."/>
            <person name="Pelletier E."/>
            <person name="Niang G."/>
            <person name="Scheremetjew M."/>
            <person name="Finn R."/>
            <person name="Kale V."/>
            <person name="Holt S."/>
            <person name="Cochrane G."/>
            <person name="Meng A."/>
            <person name="Brown T."/>
            <person name="Cohen L."/>
        </authorList>
    </citation>
    <scope>NUCLEOTIDE SEQUENCE</scope>
    <source>
        <strain evidence="1">UNC1205</strain>
    </source>
</reference>
<evidence type="ECO:0000313" key="1">
    <source>
        <dbReference type="EMBL" id="CAD8760407.1"/>
    </source>
</evidence>
<accession>A0A7S0UK71</accession>
<sequence length="278" mass="30944">MKITDKDGLKCIGVSSAHLINSNLRAEDSNDYSKLFIELPKSFCEAGVSAVMLHPRILDKNPNNNAHHCDLMIVVLKRVPNGYKLEDLSLREYPETTIHYNADWRRKLILGRSSVNFVKGRCIAEQSSNQSSDQSSDQKIHYLFLPDTCEKGDGGTVMYADMGNGTKEMVGLYTGYKRGPRSWGDRGIITPAIGWNTLEKLDALTDTKFSVKMRSEDKDVSSSKVNDGSYEFNYGDAGIIYGTIIKVSKDANLAFTSSGNCDIGVSDDEDGYYDTEYH</sequence>
<dbReference type="EMBL" id="HBFL01000620">
    <property type="protein sequence ID" value="CAD8760407.1"/>
    <property type="molecule type" value="Transcribed_RNA"/>
</dbReference>
<protein>
    <submittedName>
        <fullName evidence="1">Uncharacterized protein</fullName>
    </submittedName>
</protein>
<proteinExistence type="predicted"/>
<dbReference type="AlphaFoldDB" id="A0A7S0UK71"/>
<gene>
    <name evidence="1" type="ORF">PDEL1432_LOCUS446</name>
</gene>